<accession>A0A6C0L0B7</accession>
<sequence length="95" mass="10969">MDISHVDTAPDYIKDFLNNNEGQLRNINEAGKHANDGEGCLVMECSQENNKMNVFFLNKEDVVKYTCADMLKEIPNKNYYLINDTDLKSLFIIYI</sequence>
<organism evidence="1">
    <name type="scientific">viral metagenome</name>
    <dbReference type="NCBI Taxonomy" id="1070528"/>
    <lineage>
        <taxon>unclassified sequences</taxon>
        <taxon>metagenomes</taxon>
        <taxon>organismal metagenomes</taxon>
    </lineage>
</organism>
<dbReference type="EMBL" id="MN741026">
    <property type="protein sequence ID" value="QHU23259.1"/>
    <property type="molecule type" value="Genomic_DNA"/>
</dbReference>
<reference evidence="1" key="1">
    <citation type="journal article" date="2020" name="Nature">
        <title>Giant virus diversity and host interactions through global metagenomics.</title>
        <authorList>
            <person name="Schulz F."/>
            <person name="Roux S."/>
            <person name="Paez-Espino D."/>
            <person name="Jungbluth S."/>
            <person name="Walsh D.A."/>
            <person name="Denef V.J."/>
            <person name="McMahon K.D."/>
            <person name="Konstantinidis K.T."/>
            <person name="Eloe-Fadrosh E.A."/>
            <person name="Kyrpides N.C."/>
            <person name="Woyke T."/>
        </authorList>
    </citation>
    <scope>NUCLEOTIDE SEQUENCE</scope>
    <source>
        <strain evidence="1">GVMAG-S-ERX555907-94</strain>
    </source>
</reference>
<protein>
    <submittedName>
        <fullName evidence="1">Uncharacterized protein</fullName>
    </submittedName>
</protein>
<dbReference type="AlphaFoldDB" id="A0A6C0L0B7"/>
<name>A0A6C0L0B7_9ZZZZ</name>
<proteinExistence type="predicted"/>
<evidence type="ECO:0000313" key="1">
    <source>
        <dbReference type="EMBL" id="QHU23259.1"/>
    </source>
</evidence>